<dbReference type="GO" id="GO:0005634">
    <property type="term" value="C:nucleus"/>
    <property type="evidence" value="ECO:0007669"/>
    <property type="project" value="UniProtKB-SubCell"/>
</dbReference>
<comment type="caution">
    <text evidence="14">The sequence shown here is derived from an EMBL/GenBank/DDBJ whole genome shotgun (WGS) entry which is preliminary data.</text>
</comment>
<feature type="domain" description="Helicase C-terminal" evidence="12">
    <location>
        <begin position="327"/>
        <end position="478"/>
    </location>
</feature>
<keyword evidence="3 9" id="KW-0547">Nucleotide-binding</keyword>
<reference evidence="14 15" key="1">
    <citation type="journal article" date="2014" name="Genome Announc.">
        <title>Genome Sequence of the Microsporidian Species Nematocida sp1 Strain ERTm6 (ATCC PRA-372).</title>
        <authorList>
            <person name="Bakowski M.A."/>
            <person name="Priest M."/>
            <person name="Young S."/>
            <person name="Cuomo C.A."/>
            <person name="Troemel E.R."/>
        </authorList>
    </citation>
    <scope>NUCLEOTIDE SEQUENCE [LARGE SCALE GENOMIC DNA]</scope>
    <source>
        <strain evidence="14 15">ERTm6</strain>
    </source>
</reference>
<evidence type="ECO:0000313" key="14">
    <source>
        <dbReference type="EMBL" id="KFG26357.1"/>
    </source>
</evidence>
<dbReference type="Pfam" id="PF00270">
    <property type="entry name" value="DEAD"/>
    <property type="match status" value="1"/>
</dbReference>
<evidence type="ECO:0000256" key="9">
    <source>
        <dbReference type="RuleBase" id="RU000492"/>
    </source>
</evidence>
<dbReference type="GO" id="GO:0005524">
    <property type="term" value="F:ATP binding"/>
    <property type="evidence" value="ECO:0007669"/>
    <property type="project" value="UniProtKB-KW"/>
</dbReference>
<dbReference type="InterPro" id="IPR027417">
    <property type="entry name" value="P-loop_NTPase"/>
</dbReference>
<dbReference type="InterPro" id="IPR014001">
    <property type="entry name" value="Helicase_ATP-bd"/>
</dbReference>
<dbReference type="Gene3D" id="3.40.50.300">
    <property type="entry name" value="P-loop containing nucleotide triphosphate hydrolases"/>
    <property type="match status" value="2"/>
</dbReference>
<dbReference type="SUPFAM" id="SSF52540">
    <property type="entry name" value="P-loop containing nucleoside triphosphate hydrolases"/>
    <property type="match status" value="1"/>
</dbReference>
<dbReference type="PROSITE" id="PS51192">
    <property type="entry name" value="HELICASE_ATP_BIND_1"/>
    <property type="match status" value="1"/>
</dbReference>
<evidence type="ECO:0000256" key="10">
    <source>
        <dbReference type="SAM" id="MobiDB-lite"/>
    </source>
</evidence>
<keyword evidence="15" id="KW-1185">Reference proteome</keyword>
<protein>
    <recommendedName>
        <fullName evidence="2">RNA helicase</fullName>
        <ecNumber evidence="2">3.6.4.13</ecNumber>
    </recommendedName>
</protein>
<feature type="short sequence motif" description="Q motif" evidence="8">
    <location>
        <begin position="93"/>
        <end position="121"/>
    </location>
</feature>
<dbReference type="FunFam" id="3.40.50.300:FF:000008">
    <property type="entry name" value="ATP-dependent RNA helicase RhlB"/>
    <property type="match status" value="1"/>
</dbReference>
<evidence type="ECO:0000256" key="7">
    <source>
        <dbReference type="ARBA" id="ARBA00023242"/>
    </source>
</evidence>
<feature type="region of interest" description="Disordered" evidence="10">
    <location>
        <begin position="1"/>
        <end position="49"/>
    </location>
</feature>
<evidence type="ECO:0000259" key="13">
    <source>
        <dbReference type="PROSITE" id="PS51195"/>
    </source>
</evidence>
<accession>A0A086J2I9</accession>
<evidence type="ECO:0000256" key="6">
    <source>
        <dbReference type="ARBA" id="ARBA00022840"/>
    </source>
</evidence>
<evidence type="ECO:0000313" key="15">
    <source>
        <dbReference type="Proteomes" id="UP000054524"/>
    </source>
</evidence>
<feature type="domain" description="DEAD-box RNA helicase Q" evidence="13">
    <location>
        <begin position="93"/>
        <end position="121"/>
    </location>
</feature>
<comment type="subcellular location">
    <subcellularLocation>
        <location evidence="1">Nucleus</location>
    </subcellularLocation>
</comment>
<evidence type="ECO:0000256" key="5">
    <source>
        <dbReference type="ARBA" id="ARBA00022806"/>
    </source>
</evidence>
<evidence type="ECO:0000256" key="8">
    <source>
        <dbReference type="PROSITE-ProRule" id="PRU00552"/>
    </source>
</evidence>
<feature type="compositionally biased region" description="Polar residues" evidence="10">
    <location>
        <begin position="1"/>
        <end position="13"/>
    </location>
</feature>
<dbReference type="GeneID" id="77676451"/>
<evidence type="ECO:0000259" key="12">
    <source>
        <dbReference type="PROSITE" id="PS51194"/>
    </source>
</evidence>
<dbReference type="PANTHER" id="PTHR47958">
    <property type="entry name" value="ATP-DEPENDENT RNA HELICASE DBP3"/>
    <property type="match status" value="1"/>
</dbReference>
<dbReference type="InterPro" id="IPR001650">
    <property type="entry name" value="Helicase_C-like"/>
</dbReference>
<dbReference type="SMART" id="SM00490">
    <property type="entry name" value="HELICc"/>
    <property type="match status" value="1"/>
</dbReference>
<feature type="compositionally biased region" description="Basic and acidic residues" evidence="10">
    <location>
        <begin position="14"/>
        <end position="31"/>
    </location>
</feature>
<dbReference type="SMART" id="SM00487">
    <property type="entry name" value="DEXDc"/>
    <property type="match status" value="1"/>
</dbReference>
<dbReference type="AlphaFoldDB" id="A0A086J2I9"/>
<feature type="domain" description="Helicase ATP-binding" evidence="11">
    <location>
        <begin position="124"/>
        <end position="299"/>
    </location>
</feature>
<dbReference type="Pfam" id="PF00271">
    <property type="entry name" value="Helicase_C"/>
    <property type="match status" value="1"/>
</dbReference>
<organism evidence="14 15">
    <name type="scientific">Nematocida ausubeli (strain ATCC PRA-371 / ERTm2)</name>
    <name type="common">Nematode killer fungus</name>
    <dbReference type="NCBI Taxonomy" id="1913371"/>
    <lineage>
        <taxon>Eukaryota</taxon>
        <taxon>Fungi</taxon>
        <taxon>Fungi incertae sedis</taxon>
        <taxon>Microsporidia</taxon>
        <taxon>Nematocida</taxon>
    </lineage>
</organism>
<evidence type="ECO:0000256" key="3">
    <source>
        <dbReference type="ARBA" id="ARBA00022741"/>
    </source>
</evidence>
<name>A0A086J2I9_NEMA1</name>
<dbReference type="RefSeq" id="XP_052904912.1">
    <property type="nucleotide sequence ID" value="XM_053049107.1"/>
</dbReference>
<sequence length="517" mass="57398">MAYNSYRGSNNYEGETKRRGDFSSGDRKENSRFGGARRAGFGDSMQDNGPVEFEKEFYTEHSEQEKMTNQEVEELRNKFDITITGEGVPKPCTKFEYFGFPASVMAAFKSAGYSEPTPIQAQGWPLALSGRDMVGVANTGSGKTLSFILPALIHAKAQKPLRQGDGPIVLVLAPTRELVSQIEEEACKYAKYFGLRTVAVFGGAPAGPQKGAIRRGAEILIATPGRLIDLYEQKAVFMSRVSFLVLDEADRMLDMGFEPQLKKIIPETNPNKQTLMWSATWPKEVRSLARNYMKDYIQIKIGSAELVANVKITQKTFIVDHWEKDKMLSDVLADVAGDEKLNPKIIIFCNQKRRCDDLVEKMQEYGWPAEALHGDKPQNQRDRIIQDFKSGKRSILVATDVAARGLDVKDVKAVINYDFPTNCEDYIHRIGRTARGNSEEGLALTFFSPKDDRSNARKYVEILKDSNQEVPQDLAALASRGGDSYGGNSRFGGGNRFGGSSSRFGGGNSRGRTGGRR</sequence>
<dbReference type="EC" id="3.6.4.13" evidence="2"/>
<keyword evidence="6 9" id="KW-0067">ATP-binding</keyword>
<dbReference type="GO" id="GO:0003724">
    <property type="term" value="F:RNA helicase activity"/>
    <property type="evidence" value="ECO:0007669"/>
    <property type="project" value="UniProtKB-EC"/>
</dbReference>
<dbReference type="GO" id="GO:0003676">
    <property type="term" value="F:nucleic acid binding"/>
    <property type="evidence" value="ECO:0007669"/>
    <property type="project" value="InterPro"/>
</dbReference>
<keyword evidence="7" id="KW-0539">Nucleus</keyword>
<dbReference type="FunFam" id="3.40.50.300:FF:000079">
    <property type="entry name" value="probable ATP-dependent RNA helicase DDX17"/>
    <property type="match status" value="1"/>
</dbReference>
<feature type="compositionally biased region" description="Low complexity" evidence="10">
    <location>
        <begin position="32"/>
        <end position="42"/>
    </location>
</feature>
<dbReference type="HOGENOM" id="CLU_003041_16_9_1"/>
<keyword evidence="5 9" id="KW-0347">Helicase</keyword>
<dbReference type="GO" id="GO:0016787">
    <property type="term" value="F:hydrolase activity"/>
    <property type="evidence" value="ECO:0007669"/>
    <property type="project" value="UniProtKB-KW"/>
</dbReference>
<dbReference type="InterPro" id="IPR011545">
    <property type="entry name" value="DEAD/DEAH_box_helicase_dom"/>
</dbReference>
<evidence type="ECO:0000256" key="4">
    <source>
        <dbReference type="ARBA" id="ARBA00022801"/>
    </source>
</evidence>
<gene>
    <name evidence="14" type="ORF">NESG_01478</name>
</gene>
<dbReference type="Proteomes" id="UP000054524">
    <property type="component" value="Unassembled WGS sequence"/>
</dbReference>
<dbReference type="PROSITE" id="PS51195">
    <property type="entry name" value="Q_MOTIF"/>
    <property type="match status" value="1"/>
</dbReference>
<feature type="compositionally biased region" description="Gly residues" evidence="10">
    <location>
        <begin position="483"/>
        <end position="497"/>
    </location>
</feature>
<dbReference type="InterPro" id="IPR000629">
    <property type="entry name" value="RNA-helicase_DEAD-box_CS"/>
</dbReference>
<dbReference type="PROSITE" id="PS51194">
    <property type="entry name" value="HELICASE_CTER"/>
    <property type="match status" value="1"/>
</dbReference>
<dbReference type="EMBL" id="AKIJ01000003">
    <property type="protein sequence ID" value="KFG26357.1"/>
    <property type="molecule type" value="Genomic_DNA"/>
</dbReference>
<proteinExistence type="inferred from homology"/>
<evidence type="ECO:0000256" key="1">
    <source>
        <dbReference type="ARBA" id="ARBA00004123"/>
    </source>
</evidence>
<evidence type="ECO:0000256" key="2">
    <source>
        <dbReference type="ARBA" id="ARBA00012552"/>
    </source>
</evidence>
<dbReference type="InterPro" id="IPR014014">
    <property type="entry name" value="RNA_helicase_DEAD_Q_motif"/>
</dbReference>
<dbReference type="CDD" id="cd18787">
    <property type="entry name" value="SF2_C_DEAD"/>
    <property type="match status" value="1"/>
</dbReference>
<feature type="region of interest" description="Disordered" evidence="10">
    <location>
        <begin position="477"/>
        <end position="517"/>
    </location>
</feature>
<keyword evidence="4 9" id="KW-0378">Hydrolase</keyword>
<comment type="similarity">
    <text evidence="9">Belongs to the DEAD box helicase family.</text>
</comment>
<dbReference type="PROSITE" id="PS00039">
    <property type="entry name" value="DEAD_ATP_HELICASE"/>
    <property type="match status" value="1"/>
</dbReference>
<evidence type="ECO:0000259" key="11">
    <source>
        <dbReference type="PROSITE" id="PS51192"/>
    </source>
</evidence>